<dbReference type="Proteomes" id="UP000004750">
    <property type="component" value="Unassembled WGS sequence"/>
</dbReference>
<feature type="domain" description="PepSY" evidence="1">
    <location>
        <begin position="74"/>
        <end position="131"/>
    </location>
</feature>
<evidence type="ECO:0000313" key="2">
    <source>
        <dbReference type="EMBL" id="EHM53090.1"/>
    </source>
</evidence>
<accession>G9ZGV8</accession>
<protein>
    <submittedName>
        <fullName evidence="2">Peptidase propeptide and YPEB domain protein</fullName>
    </submittedName>
</protein>
<evidence type="ECO:0000313" key="3">
    <source>
        <dbReference type="Proteomes" id="UP000004750"/>
    </source>
</evidence>
<comment type="caution">
    <text evidence="2">The sequence shown here is derived from an EMBL/GenBank/DDBJ whole genome shotgun (WGS) entry which is preliminary data.</text>
</comment>
<dbReference type="InterPro" id="IPR025711">
    <property type="entry name" value="PepSY"/>
</dbReference>
<dbReference type="Pfam" id="PF03413">
    <property type="entry name" value="PepSY"/>
    <property type="match status" value="1"/>
</dbReference>
<dbReference type="AlphaFoldDB" id="G9ZGV8"/>
<sequence length="189" mass="21403">MKDGMRDRGGEYISRPNDEQLFILSSAPAHLPGATMPALQQPERIMLKKQWLLAAFATTALAMTSPAALAKKHRISAEEAALIANSVVQGRVVDVDYERRDGRGYYEVEIRKGGRDYEVYVDAKTGQIIDRYNNDDIEVYPDDNGDVYPHTDDNVRVYPDSNYDPHGYYGYYGKHGHGDGYYLDRDDDD</sequence>
<name>G9ZGV8_9GAMM</name>
<dbReference type="EMBL" id="AGCM01000114">
    <property type="protein sequence ID" value="EHM53090.1"/>
    <property type="molecule type" value="Genomic_DNA"/>
</dbReference>
<dbReference type="Gene3D" id="3.10.450.40">
    <property type="match status" value="1"/>
</dbReference>
<proteinExistence type="predicted"/>
<reference evidence="2 3" key="1">
    <citation type="submission" date="2011-08" db="EMBL/GenBank/DDBJ databases">
        <authorList>
            <person name="Weinstock G."/>
            <person name="Sodergren E."/>
            <person name="Clifton S."/>
            <person name="Fulton L."/>
            <person name="Fulton B."/>
            <person name="Courtney L."/>
            <person name="Fronick C."/>
            <person name="Harrison M."/>
            <person name="Strong C."/>
            <person name="Farmer C."/>
            <person name="Delahaunty K."/>
            <person name="Markovic C."/>
            <person name="Hall O."/>
            <person name="Minx P."/>
            <person name="Tomlinson C."/>
            <person name="Mitreva M."/>
            <person name="Hou S."/>
            <person name="Chen J."/>
            <person name="Wollam A."/>
            <person name="Pepin K.H."/>
            <person name="Johnson M."/>
            <person name="Bhonagiri V."/>
            <person name="Zhang X."/>
            <person name="Suruliraj S."/>
            <person name="Warren W."/>
            <person name="Chinwalla A."/>
            <person name="Mardis E.R."/>
            <person name="Wilson R.K."/>
        </authorList>
    </citation>
    <scope>NUCLEOTIDE SEQUENCE [LARGE SCALE GENOMIC DNA]</scope>
    <source>
        <strain evidence="2 3">F0432</strain>
    </source>
</reference>
<evidence type="ECO:0000259" key="1">
    <source>
        <dbReference type="Pfam" id="PF03413"/>
    </source>
</evidence>
<dbReference type="HOGENOM" id="CLU_123224_0_0_6"/>
<organism evidence="2 3">
    <name type="scientific">Cardiobacterium valvarum F0432</name>
    <dbReference type="NCBI Taxonomy" id="797473"/>
    <lineage>
        <taxon>Bacteria</taxon>
        <taxon>Pseudomonadati</taxon>
        <taxon>Pseudomonadota</taxon>
        <taxon>Gammaproteobacteria</taxon>
        <taxon>Cardiobacteriales</taxon>
        <taxon>Cardiobacteriaceae</taxon>
        <taxon>Cardiobacterium</taxon>
    </lineage>
</organism>
<gene>
    <name evidence="2" type="ORF">HMPREF9080_02004</name>
</gene>